<evidence type="ECO:0000313" key="2">
    <source>
        <dbReference type="EMBL" id="CAI2362452.1"/>
    </source>
</evidence>
<proteinExistence type="predicted"/>
<keyword evidence="3" id="KW-1185">Reference proteome</keyword>
<dbReference type="EMBL" id="CAMPGE010003613">
    <property type="protein sequence ID" value="CAI2362452.1"/>
    <property type="molecule type" value="Genomic_DNA"/>
</dbReference>
<gene>
    <name evidence="2" type="ORF">ECRASSUSDP1_LOCUS3775</name>
</gene>
<protein>
    <submittedName>
        <fullName evidence="2">Uncharacterized protein</fullName>
    </submittedName>
</protein>
<accession>A0AAD1U886</accession>
<feature type="chain" id="PRO_5042203113" evidence="1">
    <location>
        <begin position="19"/>
        <end position="166"/>
    </location>
</feature>
<feature type="signal peptide" evidence="1">
    <location>
        <begin position="1"/>
        <end position="18"/>
    </location>
</feature>
<organism evidence="2 3">
    <name type="scientific">Euplotes crassus</name>
    <dbReference type="NCBI Taxonomy" id="5936"/>
    <lineage>
        <taxon>Eukaryota</taxon>
        <taxon>Sar</taxon>
        <taxon>Alveolata</taxon>
        <taxon>Ciliophora</taxon>
        <taxon>Intramacronucleata</taxon>
        <taxon>Spirotrichea</taxon>
        <taxon>Hypotrichia</taxon>
        <taxon>Euplotida</taxon>
        <taxon>Euplotidae</taxon>
        <taxon>Moneuplotes</taxon>
    </lineage>
</organism>
<evidence type="ECO:0000313" key="3">
    <source>
        <dbReference type="Proteomes" id="UP001295684"/>
    </source>
</evidence>
<sequence>MFSINQFLTFCTLSSLAGLKNFGYTPLECIYPKIHVKCASHYSSNYTVCKLLNLELLMGTPKLFKFCLNFLMSRYCLDSYLGLSYLFRSNCCRIGFSYLSKKENKSKKSRSYFLLSCTLNFSNFFSCLKFLQFSIRILIFFYNSEAKNGINYKTYTLLLIVVLHAI</sequence>
<keyword evidence="1" id="KW-0732">Signal</keyword>
<name>A0AAD1U886_EUPCR</name>
<dbReference type="Proteomes" id="UP001295684">
    <property type="component" value="Unassembled WGS sequence"/>
</dbReference>
<dbReference type="AlphaFoldDB" id="A0AAD1U886"/>
<reference evidence="2" key="1">
    <citation type="submission" date="2023-07" db="EMBL/GenBank/DDBJ databases">
        <authorList>
            <consortium name="AG Swart"/>
            <person name="Singh M."/>
            <person name="Singh A."/>
            <person name="Seah K."/>
            <person name="Emmerich C."/>
        </authorList>
    </citation>
    <scope>NUCLEOTIDE SEQUENCE</scope>
    <source>
        <strain evidence="2">DP1</strain>
    </source>
</reference>
<evidence type="ECO:0000256" key="1">
    <source>
        <dbReference type="SAM" id="SignalP"/>
    </source>
</evidence>
<comment type="caution">
    <text evidence="2">The sequence shown here is derived from an EMBL/GenBank/DDBJ whole genome shotgun (WGS) entry which is preliminary data.</text>
</comment>